<comment type="cofactor">
    <cofactor evidence="1 14">
        <name>Mg(2+)</name>
        <dbReference type="ChEBI" id="CHEBI:18420"/>
    </cofactor>
</comment>
<comment type="catalytic activity">
    <reaction evidence="13 14">
        <text>L-methionine + ATP + H2O = S-adenosyl-L-methionine + phosphate + diphosphate</text>
        <dbReference type="Rhea" id="RHEA:21080"/>
        <dbReference type="ChEBI" id="CHEBI:15377"/>
        <dbReference type="ChEBI" id="CHEBI:30616"/>
        <dbReference type="ChEBI" id="CHEBI:33019"/>
        <dbReference type="ChEBI" id="CHEBI:43474"/>
        <dbReference type="ChEBI" id="CHEBI:57844"/>
        <dbReference type="ChEBI" id="CHEBI:59789"/>
        <dbReference type="EC" id="2.5.1.6"/>
    </reaction>
</comment>
<evidence type="ECO:0000256" key="7">
    <source>
        <dbReference type="ARBA" id="ARBA00022563"/>
    </source>
</evidence>
<dbReference type="Gene3D" id="3.30.300.280">
    <property type="entry name" value="S-adenosylmethionine synthetase, C-terminal domain"/>
    <property type="match status" value="1"/>
</dbReference>
<name>A0AAW4PMJ7_9EURY</name>
<protein>
    <recommendedName>
        <fullName evidence="6 14">S-adenosylmethionine synthase</fullName>
        <shortName evidence="14">AdoMet synthase</shortName>
        <ecNumber evidence="5 14">2.5.1.6</ecNumber>
    </recommendedName>
    <alternativeName>
        <fullName evidence="12 14">Methionine adenosyltransferase</fullName>
    </alternativeName>
</protein>
<evidence type="ECO:0000256" key="3">
    <source>
        <dbReference type="ARBA" id="ARBA00005224"/>
    </source>
</evidence>
<dbReference type="Gene3D" id="3.30.300.10">
    <property type="match status" value="1"/>
</dbReference>
<dbReference type="NCBIfam" id="NF003364">
    <property type="entry name" value="PRK04439.1-3"/>
    <property type="match status" value="1"/>
</dbReference>
<dbReference type="PANTHER" id="PTHR36697">
    <property type="entry name" value="S-ADENOSYLMETHIONINE SYNTHASE"/>
    <property type="match status" value="1"/>
</dbReference>
<evidence type="ECO:0000256" key="9">
    <source>
        <dbReference type="ARBA" id="ARBA00022741"/>
    </source>
</evidence>
<evidence type="ECO:0000256" key="10">
    <source>
        <dbReference type="ARBA" id="ARBA00022840"/>
    </source>
</evidence>
<comment type="caution">
    <text evidence="15">The sequence shown here is derived from an EMBL/GenBank/DDBJ whole genome shotgun (WGS) entry which is preliminary data.</text>
</comment>
<dbReference type="EC" id="2.5.1.6" evidence="5 14"/>
<evidence type="ECO:0000256" key="11">
    <source>
        <dbReference type="ARBA" id="ARBA00022842"/>
    </source>
</evidence>
<evidence type="ECO:0000313" key="16">
    <source>
        <dbReference type="Proteomes" id="UP001430377"/>
    </source>
</evidence>
<dbReference type="GO" id="GO:0000287">
    <property type="term" value="F:magnesium ion binding"/>
    <property type="evidence" value="ECO:0007669"/>
    <property type="project" value="UniProtKB-UniRule"/>
</dbReference>
<dbReference type="InterPro" id="IPR027790">
    <property type="entry name" value="AdoMet_synthase_2_family"/>
</dbReference>
<dbReference type="NCBIfam" id="NF003366">
    <property type="entry name" value="PRK04439.1-5"/>
    <property type="match status" value="1"/>
</dbReference>
<keyword evidence="9 14" id="KW-0547">Nucleotide-binding</keyword>
<dbReference type="InterPro" id="IPR002795">
    <property type="entry name" value="S-AdoMet_synthetase_arc"/>
</dbReference>
<comment type="function">
    <text evidence="2 14">Catalyzes the formation of S-adenosylmethionine from methionine and ATP.</text>
</comment>
<proteinExistence type="inferred from homology"/>
<feature type="binding site" evidence="14">
    <location>
        <begin position="137"/>
        <end position="142"/>
    </location>
    <ligand>
        <name>ATP</name>
        <dbReference type="ChEBI" id="CHEBI:30616"/>
    </ligand>
</feature>
<evidence type="ECO:0000256" key="2">
    <source>
        <dbReference type="ARBA" id="ARBA00003775"/>
    </source>
</evidence>
<keyword evidence="8 14" id="KW-0808">Transferase</keyword>
<evidence type="ECO:0000256" key="13">
    <source>
        <dbReference type="ARBA" id="ARBA00048344"/>
    </source>
</evidence>
<dbReference type="Pfam" id="PF01941">
    <property type="entry name" value="AdoMet_Synthase"/>
    <property type="match status" value="1"/>
</dbReference>
<dbReference type="Proteomes" id="UP001430377">
    <property type="component" value="Unassembled WGS sequence"/>
</dbReference>
<sequence>MTDRNIHVQPESGLAVEDQNVEIVERKGIGHPDSICDGVAESVSRALAQTYLDRVGKVLHYNTDETQLVAGTAAPAYGGGEVLEPIYLLIVGRATKEYEGQRIPAESIALKAARAYLEENFPYLDVGGDIIVDVELGEGSGDLQSVFGEEGTVPMANDTSYGVGHAPLSETEQIVYNTERKLTGEYAAENPVVGQDVKVMGKREGDHIDVTVAVAMVDEHVEDLLAYEQAVEDVREYVTTLATEYTDRDVTVHVNTADDYDEESIYLTTTGTSAEQGDDGSVGRGNRANGLITPNRPMSMEATSGKNPVNHIGKIYNLLSTEIAQSVVEEVDGIRQLQLRLLSQIGSPIDEPHVADAMLVTEEGVAVSDIEAEVRDAVDAELASVTDVTRQVIEGDVSTF</sequence>
<dbReference type="InterPro" id="IPR042544">
    <property type="entry name" value="AdoMet_synthase_3"/>
</dbReference>
<evidence type="ECO:0000256" key="12">
    <source>
        <dbReference type="ARBA" id="ARBA00032151"/>
    </source>
</evidence>
<evidence type="ECO:0000256" key="5">
    <source>
        <dbReference type="ARBA" id="ARBA00012828"/>
    </source>
</evidence>
<keyword evidence="7 14" id="KW-0554">One-carbon metabolism</keyword>
<comment type="similarity">
    <text evidence="4 14">Belongs to the AdoMet synthase 2 family.</text>
</comment>
<dbReference type="AlphaFoldDB" id="A0AAW4PMJ7"/>
<evidence type="ECO:0000256" key="4">
    <source>
        <dbReference type="ARBA" id="ARBA00009691"/>
    </source>
</evidence>
<dbReference type="GO" id="GO:0004478">
    <property type="term" value="F:methionine adenosyltransferase activity"/>
    <property type="evidence" value="ECO:0007669"/>
    <property type="project" value="UniProtKB-UniRule"/>
</dbReference>
<dbReference type="PANTHER" id="PTHR36697:SF1">
    <property type="entry name" value="S-ADENOSYLMETHIONINE SYNTHASE"/>
    <property type="match status" value="1"/>
</dbReference>
<evidence type="ECO:0000313" key="15">
    <source>
        <dbReference type="EMBL" id="MBX0321434.1"/>
    </source>
</evidence>
<organism evidence="15 16">
    <name type="scientific">Haloarcula rubra</name>
    <dbReference type="NCBI Taxonomy" id="2487747"/>
    <lineage>
        <taxon>Archaea</taxon>
        <taxon>Methanobacteriati</taxon>
        <taxon>Methanobacteriota</taxon>
        <taxon>Stenosarchaea group</taxon>
        <taxon>Halobacteria</taxon>
        <taxon>Halobacteriales</taxon>
        <taxon>Haloarculaceae</taxon>
        <taxon>Haloarcula</taxon>
    </lineage>
</organism>
<evidence type="ECO:0000256" key="6">
    <source>
        <dbReference type="ARBA" id="ARBA00020319"/>
    </source>
</evidence>
<evidence type="ECO:0000256" key="8">
    <source>
        <dbReference type="ARBA" id="ARBA00022679"/>
    </source>
</evidence>
<keyword evidence="11 14" id="KW-0460">Magnesium</keyword>
<dbReference type="EMBL" id="RKLR01000001">
    <property type="protein sequence ID" value="MBX0321434.1"/>
    <property type="molecule type" value="Genomic_DNA"/>
</dbReference>
<reference evidence="15 16" key="1">
    <citation type="submission" date="2021-06" db="EMBL/GenBank/DDBJ databases">
        <title>Halomicroarcula sp. a new haloarchaeum isolated from saline soil.</title>
        <authorList>
            <person name="Duran-Viseras A."/>
            <person name="Sanchez-Porro C."/>
            <person name="Ventosa A."/>
        </authorList>
    </citation>
    <scope>NUCLEOTIDE SEQUENCE [LARGE SCALE GENOMIC DNA]</scope>
    <source>
        <strain evidence="15 16">F13</strain>
    </source>
</reference>
<comment type="pathway">
    <text evidence="3 14">Amino-acid biosynthesis; S-adenosyl-L-methionine biosynthesis; S-adenosyl-L-methionine from L-methionine: step 1/1.</text>
</comment>
<accession>A0AAW4PMJ7</accession>
<evidence type="ECO:0000256" key="1">
    <source>
        <dbReference type="ARBA" id="ARBA00001946"/>
    </source>
</evidence>
<keyword evidence="16" id="KW-1185">Reference proteome</keyword>
<keyword evidence="10 14" id="KW-0067">ATP-binding</keyword>
<dbReference type="GO" id="GO:0006556">
    <property type="term" value="P:S-adenosylmethionine biosynthetic process"/>
    <property type="evidence" value="ECO:0007669"/>
    <property type="project" value="UniProtKB-UniRule"/>
</dbReference>
<dbReference type="RefSeq" id="WP_220616460.1">
    <property type="nucleotide sequence ID" value="NZ_RKLR01000001.1"/>
</dbReference>
<dbReference type="GO" id="GO:0006730">
    <property type="term" value="P:one-carbon metabolic process"/>
    <property type="evidence" value="ECO:0007669"/>
    <property type="project" value="UniProtKB-KW"/>
</dbReference>
<gene>
    <name evidence="14" type="primary">mat</name>
    <name evidence="15" type="ORF">EGH21_00185</name>
</gene>
<dbReference type="HAMAP" id="MF_00136">
    <property type="entry name" value="S_AdoMet_synth2"/>
    <property type="match status" value="1"/>
</dbReference>
<dbReference type="GO" id="GO:0005524">
    <property type="term" value="F:ATP binding"/>
    <property type="evidence" value="ECO:0007669"/>
    <property type="project" value="UniProtKB-UniRule"/>
</dbReference>
<evidence type="ECO:0000256" key="14">
    <source>
        <dbReference type="HAMAP-Rule" id="MF_00136"/>
    </source>
</evidence>